<dbReference type="Proteomes" id="UP000214880">
    <property type="component" value="Unassembled WGS sequence"/>
</dbReference>
<evidence type="ECO:0000313" key="2">
    <source>
        <dbReference type="EMBL" id="SDM16580.1"/>
    </source>
</evidence>
<protein>
    <submittedName>
        <fullName evidence="2">Heptaprenyl diphosphate synthase</fullName>
    </submittedName>
</protein>
<organism evidence="2 3">
    <name type="scientific">Dendrosporobacter quercicolus</name>
    <dbReference type="NCBI Taxonomy" id="146817"/>
    <lineage>
        <taxon>Bacteria</taxon>
        <taxon>Bacillati</taxon>
        <taxon>Bacillota</taxon>
        <taxon>Negativicutes</taxon>
        <taxon>Selenomonadales</taxon>
        <taxon>Sporomusaceae</taxon>
        <taxon>Dendrosporobacter</taxon>
    </lineage>
</organism>
<feature type="transmembrane region" description="Helical" evidence="1">
    <location>
        <begin position="25"/>
        <end position="45"/>
    </location>
</feature>
<proteinExistence type="predicted"/>
<feature type="transmembrane region" description="Helical" evidence="1">
    <location>
        <begin position="158"/>
        <end position="179"/>
    </location>
</feature>
<feature type="transmembrane region" description="Helical" evidence="1">
    <location>
        <begin position="93"/>
        <end position="114"/>
    </location>
</feature>
<keyword evidence="1" id="KW-0812">Transmembrane</keyword>
<keyword evidence="1" id="KW-0472">Membrane</keyword>
<dbReference type="STRING" id="146817.SAMN04488502_102371"/>
<dbReference type="Pfam" id="PF07456">
    <property type="entry name" value="Hpre_diP_synt_I"/>
    <property type="match status" value="1"/>
</dbReference>
<feature type="transmembrane region" description="Helical" evidence="1">
    <location>
        <begin position="121"/>
        <end position="146"/>
    </location>
</feature>
<evidence type="ECO:0000256" key="1">
    <source>
        <dbReference type="SAM" id="Phobius"/>
    </source>
</evidence>
<dbReference type="OrthoDB" id="9799095at2"/>
<sequence>MAGTRLSGAAGGKGSDGMTTNVHQLMRLGLFTTVALILGLIELRLPFWPVLPGLKLGLANLATLLALDVFNARGVLAIVIARTCLAGLLGGGFGPAFAMSLSAGLTSAVVMLYAYRHWQPVLSIVGVSVAGALMHNFTQITVAALLVGSTGVYGYLPYLVLAGTLAGTGLGYAAALVISRLPSCGSAFRLTD</sequence>
<dbReference type="InterPro" id="IPR014535">
    <property type="entry name" value="Hpre_diP_synt_I"/>
</dbReference>
<gene>
    <name evidence="2" type="ORF">SAMN04488502_102371</name>
</gene>
<reference evidence="2 3" key="1">
    <citation type="submission" date="2016-10" db="EMBL/GenBank/DDBJ databases">
        <authorList>
            <person name="de Groot N.N."/>
        </authorList>
    </citation>
    <scope>NUCLEOTIDE SEQUENCE [LARGE SCALE GENOMIC DNA]</scope>
    <source>
        <strain evidence="2 3">DSM 1736</strain>
    </source>
</reference>
<dbReference type="Gene3D" id="1.10.1760.20">
    <property type="match status" value="1"/>
</dbReference>
<dbReference type="PIRSF" id="PIRSF027391">
    <property type="entry name" value="Hpre_diP_synt_I"/>
    <property type="match status" value="1"/>
</dbReference>
<keyword evidence="1" id="KW-1133">Transmembrane helix</keyword>
<accession>A0A1G9R0D5</accession>
<keyword evidence="3" id="KW-1185">Reference proteome</keyword>
<name>A0A1G9R0D5_9FIRM</name>
<dbReference type="RefSeq" id="WP_092070953.1">
    <property type="nucleotide sequence ID" value="NZ_FNHB01000002.1"/>
</dbReference>
<dbReference type="AlphaFoldDB" id="A0A1G9R0D5"/>
<dbReference type="InterPro" id="IPR010898">
    <property type="entry name" value="Hpre_diP_synth_I"/>
</dbReference>
<evidence type="ECO:0000313" key="3">
    <source>
        <dbReference type="Proteomes" id="UP000214880"/>
    </source>
</evidence>
<dbReference type="EMBL" id="FNHB01000002">
    <property type="protein sequence ID" value="SDM16580.1"/>
    <property type="molecule type" value="Genomic_DNA"/>
</dbReference>